<dbReference type="Gene3D" id="1.10.238.10">
    <property type="entry name" value="EF-hand"/>
    <property type="match status" value="2"/>
</dbReference>
<dbReference type="Pfam" id="PF13202">
    <property type="entry name" value="EF-hand_5"/>
    <property type="match status" value="1"/>
</dbReference>
<feature type="domain" description="EF-hand" evidence="4">
    <location>
        <begin position="54"/>
        <end position="89"/>
    </location>
</feature>
<name>A0AAD4S4J7_9MAGN</name>
<dbReference type="CDD" id="cd00051">
    <property type="entry name" value="EFh"/>
    <property type="match status" value="2"/>
</dbReference>
<dbReference type="InterPro" id="IPR039647">
    <property type="entry name" value="EF_hand_pair_protein_CML-like"/>
</dbReference>
<proteinExistence type="predicted"/>
<evidence type="ECO:0000256" key="1">
    <source>
        <dbReference type="ARBA" id="ARBA00022723"/>
    </source>
</evidence>
<dbReference type="AlphaFoldDB" id="A0AAD4S4J7"/>
<gene>
    <name evidence="5" type="ORF">MKW98_028936</name>
</gene>
<evidence type="ECO:0000256" key="2">
    <source>
        <dbReference type="ARBA" id="ARBA00022737"/>
    </source>
</evidence>
<dbReference type="EMBL" id="JAJJMB010014829">
    <property type="protein sequence ID" value="KAI3857672.1"/>
    <property type="molecule type" value="Genomic_DNA"/>
</dbReference>
<dbReference type="InterPro" id="IPR002048">
    <property type="entry name" value="EF_hand_dom"/>
</dbReference>
<keyword evidence="3" id="KW-0106">Calcium</keyword>
<keyword evidence="6" id="KW-1185">Reference proteome</keyword>
<dbReference type="InterPro" id="IPR018247">
    <property type="entry name" value="EF_Hand_1_Ca_BS"/>
</dbReference>
<dbReference type="PROSITE" id="PS50222">
    <property type="entry name" value="EF_HAND_2"/>
    <property type="match status" value="2"/>
</dbReference>
<comment type="caution">
    <text evidence="5">The sequence shown here is derived from an EMBL/GenBank/DDBJ whole genome shotgun (WGS) entry which is preliminary data.</text>
</comment>
<keyword evidence="2" id="KW-0677">Repeat</keyword>
<dbReference type="PROSITE" id="PS00018">
    <property type="entry name" value="EF_HAND_1"/>
    <property type="match status" value="2"/>
</dbReference>
<dbReference type="Proteomes" id="UP001202328">
    <property type="component" value="Unassembled WGS sequence"/>
</dbReference>
<dbReference type="Pfam" id="PF13499">
    <property type="entry name" value="EF-hand_7"/>
    <property type="match status" value="1"/>
</dbReference>
<sequence length="94" mass="10331">MVKEVDSDGDGFIDLNEFLELNKIDSEKQVQDIEDAFAIVDTNGDGSISPSDESSISNCKKIIQNFDCDGDGLISLDEFKKMMCQGSNFLQNGN</sequence>
<feature type="domain" description="EF-hand" evidence="4">
    <location>
        <begin position="1"/>
        <end position="28"/>
    </location>
</feature>
<reference evidence="5" key="1">
    <citation type="submission" date="2022-04" db="EMBL/GenBank/DDBJ databases">
        <title>A functionally conserved STORR gene fusion in Papaver species that diverged 16.8 million years ago.</title>
        <authorList>
            <person name="Catania T."/>
        </authorList>
    </citation>
    <scope>NUCLEOTIDE SEQUENCE</scope>
    <source>
        <strain evidence="5">S-188037</strain>
    </source>
</reference>
<evidence type="ECO:0000313" key="6">
    <source>
        <dbReference type="Proteomes" id="UP001202328"/>
    </source>
</evidence>
<organism evidence="5 6">
    <name type="scientific">Papaver atlanticum</name>
    <dbReference type="NCBI Taxonomy" id="357466"/>
    <lineage>
        <taxon>Eukaryota</taxon>
        <taxon>Viridiplantae</taxon>
        <taxon>Streptophyta</taxon>
        <taxon>Embryophyta</taxon>
        <taxon>Tracheophyta</taxon>
        <taxon>Spermatophyta</taxon>
        <taxon>Magnoliopsida</taxon>
        <taxon>Ranunculales</taxon>
        <taxon>Papaveraceae</taxon>
        <taxon>Papaveroideae</taxon>
        <taxon>Papaver</taxon>
    </lineage>
</organism>
<dbReference type="SUPFAM" id="SSF47473">
    <property type="entry name" value="EF-hand"/>
    <property type="match status" value="1"/>
</dbReference>
<dbReference type="PANTHER" id="PTHR10891">
    <property type="entry name" value="EF-HAND CALCIUM-BINDING DOMAIN CONTAINING PROTEIN"/>
    <property type="match status" value="1"/>
</dbReference>
<keyword evidence="1" id="KW-0479">Metal-binding</keyword>
<accession>A0AAD4S4J7</accession>
<evidence type="ECO:0000313" key="5">
    <source>
        <dbReference type="EMBL" id="KAI3857672.1"/>
    </source>
</evidence>
<dbReference type="GO" id="GO:0005509">
    <property type="term" value="F:calcium ion binding"/>
    <property type="evidence" value="ECO:0007669"/>
    <property type="project" value="InterPro"/>
</dbReference>
<protein>
    <recommendedName>
        <fullName evidence="4">EF-hand domain-containing protein</fullName>
    </recommendedName>
</protein>
<evidence type="ECO:0000256" key="3">
    <source>
        <dbReference type="ARBA" id="ARBA00022837"/>
    </source>
</evidence>
<dbReference type="InterPro" id="IPR011992">
    <property type="entry name" value="EF-hand-dom_pair"/>
</dbReference>
<dbReference type="SMART" id="SM00054">
    <property type="entry name" value="EFh"/>
    <property type="match status" value="3"/>
</dbReference>
<evidence type="ECO:0000259" key="4">
    <source>
        <dbReference type="PROSITE" id="PS50222"/>
    </source>
</evidence>